<proteinExistence type="predicted"/>
<sequence>MLSFTRTFLSPSSLSPALYYPLRFLSLFSLAFLINSAITFAEATPVPLGIPQPSQIFQFEKCTSHKTSGFLFRVGFYDPQGGKTTKSGQGVLVVCIGMNYCFGYTTTTTTAGGGGSVGTVIYTSPQRRNVIKGLSTDAYHQLSIKPDCDKFNTWSFSNGPEHNPGRTLVDFLMNIADLQSVLRDYPHNASDPVTIDSEASYILAVLDYLQSRGMLKTYDRSQIKEFLGTLKKANQIPSSSMLSWGFRNFQGKGRWILLTGVPSKDEKTTLLCFGIFYCFGLHDKSEVKYLHPVPSHRKPDERYSVWMRSPGLYPSFDLQKFEEQLRASRTSFLARLTAHSQDVISFQDFPPDEIKKETGLEKRDGEDMDTFYFRVLLGYMATKQIIGNYNTKTYGEIMKALELASTTGKTSSNSTQQAQAAVVAVAHDTAGTNSQGRGAANYTPRISVSSLLQNTTQNPQNPSMVIAQRCTSLLFKKLSKKTCEKSRNSESKVGRKSRVNQEIEWDIFVYRVALSVVVSWPFETPHSSSSSTSFYILLFYFLLFSLPKVQLPPHQQPEQQLDPDHPIYPRNGVTGTAGVGSGVYTVEGVYTIDRVYTVEGVHTGVAIHESGGGGGGGRTQTGSGRIGGMYCGVEVGLGRLFERRKTWGPPVAGAVGAAWATGAGAGAGVAAEAGAVPEVRSQAKDPEERNNSKTVNYRLLFCKGIALARDVVGDASPRAPSVPSWGRGTVPYKEETVPHGTRHCVLRQSAAMGAILTPTSLACLLHTDTPFQPQRDRYASKKKLLIST</sequence>
<name>A0ACC1U3V9_9AGAR</name>
<gene>
    <name evidence="1" type="ORF">F5876DRAFT_64760</name>
</gene>
<reference evidence="1" key="1">
    <citation type="submission" date="2022-09" db="EMBL/GenBank/DDBJ databases">
        <title>A Global Phylogenomic Analysis of the Shiitake Genus Lentinula.</title>
        <authorList>
            <consortium name="DOE Joint Genome Institute"/>
            <person name="Sierra-Patev S."/>
            <person name="Min B."/>
            <person name="Naranjo-Ortiz M."/>
            <person name="Looney B."/>
            <person name="Konkel Z."/>
            <person name="Slot J.C."/>
            <person name="Sakamoto Y."/>
            <person name="Steenwyk J.L."/>
            <person name="Rokas A."/>
            <person name="Carro J."/>
            <person name="Camarero S."/>
            <person name="Ferreira P."/>
            <person name="Molpeceres G."/>
            <person name="Ruiz-Duenas F.J."/>
            <person name="Serrano A."/>
            <person name="Henrissat B."/>
            <person name="Drula E."/>
            <person name="Hughes K.W."/>
            <person name="Mata J.L."/>
            <person name="Ishikawa N.K."/>
            <person name="Vargas-Isla R."/>
            <person name="Ushijima S."/>
            <person name="Smith C.A."/>
            <person name="Ahrendt S."/>
            <person name="Andreopoulos W."/>
            <person name="He G."/>
            <person name="Labutti K."/>
            <person name="Lipzen A."/>
            <person name="Ng V."/>
            <person name="Riley R."/>
            <person name="Sandor L."/>
            <person name="Barry K."/>
            <person name="Martinez A.T."/>
            <person name="Xiao Y."/>
            <person name="Gibbons J.G."/>
            <person name="Terashima K."/>
            <person name="Grigoriev I.V."/>
            <person name="Hibbett D.S."/>
        </authorList>
    </citation>
    <scope>NUCLEOTIDE SEQUENCE</scope>
    <source>
        <strain evidence="1">TMI1499</strain>
    </source>
</reference>
<evidence type="ECO:0000313" key="1">
    <source>
        <dbReference type="EMBL" id="KAJ3811492.1"/>
    </source>
</evidence>
<evidence type="ECO:0000313" key="2">
    <source>
        <dbReference type="Proteomes" id="UP001163835"/>
    </source>
</evidence>
<dbReference type="Proteomes" id="UP001163835">
    <property type="component" value="Unassembled WGS sequence"/>
</dbReference>
<accession>A0ACC1U3V9</accession>
<keyword evidence="2" id="KW-1185">Reference proteome</keyword>
<comment type="caution">
    <text evidence="1">The sequence shown here is derived from an EMBL/GenBank/DDBJ whole genome shotgun (WGS) entry which is preliminary data.</text>
</comment>
<organism evidence="1 2">
    <name type="scientific">Lentinula aff. lateritia</name>
    <dbReference type="NCBI Taxonomy" id="2804960"/>
    <lineage>
        <taxon>Eukaryota</taxon>
        <taxon>Fungi</taxon>
        <taxon>Dikarya</taxon>
        <taxon>Basidiomycota</taxon>
        <taxon>Agaricomycotina</taxon>
        <taxon>Agaricomycetes</taxon>
        <taxon>Agaricomycetidae</taxon>
        <taxon>Agaricales</taxon>
        <taxon>Marasmiineae</taxon>
        <taxon>Omphalotaceae</taxon>
        <taxon>Lentinula</taxon>
    </lineage>
</organism>
<dbReference type="EMBL" id="MU795057">
    <property type="protein sequence ID" value="KAJ3811492.1"/>
    <property type="molecule type" value="Genomic_DNA"/>
</dbReference>
<protein>
    <submittedName>
        <fullName evidence="1">Uncharacterized protein</fullName>
    </submittedName>
</protein>